<name>A0A165Z1J9_9AGAM</name>
<evidence type="ECO:0000259" key="1">
    <source>
        <dbReference type="Pfam" id="PF18802"/>
    </source>
</evidence>
<feature type="domain" description="CxC1-like cysteine cluster associated with KDZ transposases" evidence="1">
    <location>
        <begin position="8"/>
        <end position="73"/>
    </location>
</feature>
<evidence type="ECO:0000313" key="3">
    <source>
        <dbReference type="Proteomes" id="UP000076532"/>
    </source>
</evidence>
<evidence type="ECO:0000313" key="2">
    <source>
        <dbReference type="EMBL" id="KZP10138.1"/>
    </source>
</evidence>
<dbReference type="AlphaFoldDB" id="A0A165Z1J9"/>
<dbReference type="Proteomes" id="UP000076532">
    <property type="component" value="Unassembled WGS sequence"/>
</dbReference>
<dbReference type="EMBL" id="KV417685">
    <property type="protein sequence ID" value="KZP10138.1"/>
    <property type="molecule type" value="Genomic_DNA"/>
</dbReference>
<dbReference type="InterPro" id="IPR041320">
    <property type="entry name" value="CxC1"/>
</dbReference>
<dbReference type="OrthoDB" id="2647060at2759"/>
<dbReference type="Pfam" id="PF18802">
    <property type="entry name" value="CxC1"/>
    <property type="match status" value="1"/>
</dbReference>
<accession>A0A165Z1J9</accession>
<proteinExistence type="predicted"/>
<gene>
    <name evidence="2" type="ORF">FIBSPDRAFT_758769</name>
</gene>
<protein>
    <recommendedName>
        <fullName evidence="1">CxC1-like cysteine cluster associated with KDZ transposases domain-containing protein</fullName>
    </recommendedName>
</protein>
<keyword evidence="3" id="KW-1185">Reference proteome</keyword>
<organism evidence="2 3">
    <name type="scientific">Athelia psychrophila</name>
    <dbReference type="NCBI Taxonomy" id="1759441"/>
    <lineage>
        <taxon>Eukaryota</taxon>
        <taxon>Fungi</taxon>
        <taxon>Dikarya</taxon>
        <taxon>Basidiomycota</taxon>
        <taxon>Agaricomycotina</taxon>
        <taxon>Agaricomycetes</taxon>
        <taxon>Agaricomycetidae</taxon>
        <taxon>Atheliales</taxon>
        <taxon>Atheliaceae</taxon>
        <taxon>Athelia</taxon>
    </lineage>
</organism>
<reference evidence="2 3" key="1">
    <citation type="journal article" date="2016" name="Mol. Biol. Evol.">
        <title>Comparative Genomics of Early-Diverging Mushroom-Forming Fungi Provides Insights into the Origins of Lignocellulose Decay Capabilities.</title>
        <authorList>
            <person name="Nagy L.G."/>
            <person name="Riley R."/>
            <person name="Tritt A."/>
            <person name="Adam C."/>
            <person name="Daum C."/>
            <person name="Floudas D."/>
            <person name="Sun H."/>
            <person name="Yadav J.S."/>
            <person name="Pangilinan J."/>
            <person name="Larsson K.H."/>
            <person name="Matsuura K."/>
            <person name="Barry K."/>
            <person name="Labutti K."/>
            <person name="Kuo R."/>
            <person name="Ohm R.A."/>
            <person name="Bhattacharya S.S."/>
            <person name="Shirouzu T."/>
            <person name="Yoshinaga Y."/>
            <person name="Martin F.M."/>
            <person name="Grigoriev I.V."/>
            <person name="Hibbett D.S."/>
        </authorList>
    </citation>
    <scope>NUCLEOTIDE SEQUENCE [LARGE SCALE GENOMIC DNA]</scope>
    <source>
        <strain evidence="2 3">CBS 109695</strain>
    </source>
</reference>
<dbReference type="STRING" id="436010.A0A165Z1J9"/>
<sequence>MLVLDFRSLQITVCDCASLPQQLVANGLFPTAPKQPRMAISVDLLDLYKALFERSCDAVQAITSALCTFYERRGFCLLDDKVNTHFLACLKSS</sequence>